<accession>A0A4Y9YID9</accession>
<evidence type="ECO:0000256" key="4">
    <source>
        <dbReference type="ARBA" id="ARBA00023136"/>
    </source>
</evidence>
<protein>
    <submittedName>
        <fullName evidence="6">Uncharacterized protein</fullName>
    </submittedName>
</protein>
<comment type="caution">
    <text evidence="6">The sequence shown here is derived from an EMBL/GenBank/DDBJ whole genome shotgun (WGS) entry which is preliminary data.</text>
</comment>
<evidence type="ECO:0000313" key="6">
    <source>
        <dbReference type="EMBL" id="TFY61922.1"/>
    </source>
</evidence>
<dbReference type="AlphaFoldDB" id="A0A4Y9YID9"/>
<evidence type="ECO:0000256" key="5">
    <source>
        <dbReference type="SAM" id="Phobius"/>
    </source>
</evidence>
<dbReference type="InterPro" id="IPR029208">
    <property type="entry name" value="COX14"/>
</dbReference>
<proteinExistence type="predicted"/>
<comment type="subcellular location">
    <subcellularLocation>
        <location evidence="1">Membrane</location>
        <topology evidence="1">Single-pass membrane protein</topology>
    </subcellularLocation>
</comment>
<dbReference type="Pfam" id="PF14880">
    <property type="entry name" value="COX14"/>
    <property type="match status" value="1"/>
</dbReference>
<keyword evidence="4 5" id="KW-0472">Membrane</keyword>
<keyword evidence="3 5" id="KW-1133">Transmembrane helix</keyword>
<evidence type="ECO:0000313" key="7">
    <source>
        <dbReference type="Proteomes" id="UP000298327"/>
    </source>
</evidence>
<sequence>MPLPLADILHRGTVLALVGVSVWGMTTGYLVHRDTMRRGKVVWAYMRYRSSQSMKKDEKDEEIWAEAAQAALPSRRTQS</sequence>
<dbReference type="GO" id="GO:0016020">
    <property type="term" value="C:membrane"/>
    <property type="evidence" value="ECO:0007669"/>
    <property type="project" value="UniProtKB-SubCell"/>
</dbReference>
<name>A0A4Y9YID9_9AGAM</name>
<keyword evidence="7" id="KW-1185">Reference proteome</keyword>
<evidence type="ECO:0000256" key="1">
    <source>
        <dbReference type="ARBA" id="ARBA00004167"/>
    </source>
</evidence>
<dbReference type="Proteomes" id="UP000298327">
    <property type="component" value="Unassembled WGS sequence"/>
</dbReference>
<organism evidence="6 7">
    <name type="scientific">Dentipellis fragilis</name>
    <dbReference type="NCBI Taxonomy" id="205917"/>
    <lineage>
        <taxon>Eukaryota</taxon>
        <taxon>Fungi</taxon>
        <taxon>Dikarya</taxon>
        <taxon>Basidiomycota</taxon>
        <taxon>Agaricomycotina</taxon>
        <taxon>Agaricomycetes</taxon>
        <taxon>Russulales</taxon>
        <taxon>Hericiaceae</taxon>
        <taxon>Dentipellis</taxon>
    </lineage>
</organism>
<gene>
    <name evidence="6" type="ORF">EVG20_g6877</name>
</gene>
<feature type="transmembrane region" description="Helical" evidence="5">
    <location>
        <begin position="12"/>
        <end position="31"/>
    </location>
</feature>
<dbReference type="OrthoDB" id="7961613at2759"/>
<dbReference type="STRING" id="205917.A0A4Y9YID9"/>
<evidence type="ECO:0000256" key="3">
    <source>
        <dbReference type="ARBA" id="ARBA00022989"/>
    </source>
</evidence>
<keyword evidence="2 5" id="KW-0812">Transmembrane</keyword>
<dbReference type="EMBL" id="SEOQ01000486">
    <property type="protein sequence ID" value="TFY61922.1"/>
    <property type="molecule type" value="Genomic_DNA"/>
</dbReference>
<reference evidence="6 7" key="1">
    <citation type="submission" date="2019-02" db="EMBL/GenBank/DDBJ databases">
        <title>Genome sequencing of the rare red list fungi Dentipellis fragilis.</title>
        <authorList>
            <person name="Buettner E."/>
            <person name="Kellner H."/>
        </authorList>
    </citation>
    <scope>NUCLEOTIDE SEQUENCE [LARGE SCALE GENOMIC DNA]</scope>
    <source>
        <strain evidence="6 7">DSM 105465</strain>
    </source>
</reference>
<evidence type="ECO:0000256" key="2">
    <source>
        <dbReference type="ARBA" id="ARBA00022692"/>
    </source>
</evidence>